<dbReference type="Gene3D" id="1.20.5.170">
    <property type="match status" value="1"/>
</dbReference>
<dbReference type="InterPro" id="IPR001806">
    <property type="entry name" value="Small_GTPase"/>
</dbReference>
<dbReference type="SUPFAM" id="SSF50978">
    <property type="entry name" value="WD40 repeat-like"/>
    <property type="match status" value="1"/>
</dbReference>
<proteinExistence type="inferred from homology"/>
<dbReference type="PROSITE" id="PS50294">
    <property type="entry name" value="WD_REPEATS_REGION"/>
    <property type="match status" value="2"/>
</dbReference>
<feature type="coiled-coil region" evidence="10">
    <location>
        <begin position="251"/>
        <end position="343"/>
    </location>
</feature>
<name>A0A9W8IMT4_9FUNG</name>
<dbReference type="SMART" id="SM00176">
    <property type="entry name" value="RAN"/>
    <property type="match status" value="1"/>
</dbReference>
<evidence type="ECO:0000256" key="4">
    <source>
        <dbReference type="ARBA" id="ARBA00022737"/>
    </source>
</evidence>
<keyword evidence="3 9" id="KW-0853">WD repeat</keyword>
<evidence type="ECO:0000256" key="10">
    <source>
        <dbReference type="SAM" id="Coils"/>
    </source>
</evidence>
<dbReference type="Pfam" id="PF00071">
    <property type="entry name" value="Ras"/>
    <property type="match status" value="1"/>
</dbReference>
<feature type="repeat" description="WD" evidence="9">
    <location>
        <begin position="559"/>
        <end position="600"/>
    </location>
</feature>
<accession>A0A9W8IMT4</accession>
<dbReference type="CDD" id="cd22887">
    <property type="entry name" value="Atg16_CCD"/>
    <property type="match status" value="1"/>
</dbReference>
<dbReference type="Gene3D" id="3.40.50.300">
    <property type="entry name" value="P-loop containing nucleotide triphosphate hydrolases"/>
    <property type="match status" value="1"/>
</dbReference>
<evidence type="ECO:0000256" key="8">
    <source>
        <dbReference type="ARBA" id="ARBA00023289"/>
    </source>
</evidence>
<evidence type="ECO:0000259" key="11">
    <source>
        <dbReference type="Pfam" id="PF08614"/>
    </source>
</evidence>
<dbReference type="PANTHER" id="PTHR47981">
    <property type="entry name" value="RAB FAMILY"/>
    <property type="match status" value="1"/>
</dbReference>
<dbReference type="GO" id="GO:0003924">
    <property type="term" value="F:GTPase activity"/>
    <property type="evidence" value="ECO:0007669"/>
    <property type="project" value="InterPro"/>
</dbReference>
<dbReference type="SMART" id="SM00175">
    <property type="entry name" value="RAB"/>
    <property type="match status" value="1"/>
</dbReference>
<evidence type="ECO:0000256" key="1">
    <source>
        <dbReference type="ARBA" id="ARBA00005331"/>
    </source>
</evidence>
<dbReference type="SUPFAM" id="SSF52540">
    <property type="entry name" value="P-loop containing nucleoside triphosphate hydrolases"/>
    <property type="match status" value="1"/>
</dbReference>
<feature type="repeat" description="WD" evidence="9">
    <location>
        <begin position="517"/>
        <end position="558"/>
    </location>
</feature>
<organism evidence="12 13">
    <name type="scientific">Coemansia aciculifera</name>
    <dbReference type="NCBI Taxonomy" id="417176"/>
    <lineage>
        <taxon>Eukaryota</taxon>
        <taxon>Fungi</taxon>
        <taxon>Fungi incertae sedis</taxon>
        <taxon>Zoopagomycota</taxon>
        <taxon>Kickxellomycotina</taxon>
        <taxon>Kickxellomycetes</taxon>
        <taxon>Kickxellales</taxon>
        <taxon>Kickxellaceae</taxon>
        <taxon>Coemansia</taxon>
    </lineage>
</organism>
<dbReference type="Pfam" id="PF08614">
    <property type="entry name" value="ATG16"/>
    <property type="match status" value="1"/>
</dbReference>
<keyword evidence="8" id="KW-0636">Prenylation</keyword>
<dbReference type="FunFam" id="3.40.50.300:FF:000086">
    <property type="entry name" value="Ras-related small GTPase"/>
    <property type="match status" value="1"/>
</dbReference>
<gene>
    <name evidence="12" type="ORF">GGH94_000386</name>
</gene>
<dbReference type="InterPro" id="IPR027417">
    <property type="entry name" value="P-loop_NTPase"/>
</dbReference>
<dbReference type="InterPro" id="IPR020472">
    <property type="entry name" value="WD40_PAC1"/>
</dbReference>
<sequence>MYNRNYSPRRLVYIKAIILGDSGVGKTSLMHQYVRGTFSTQYKATIGADFMKKDVDLEDGRVADVACWDTAGQERFQSLGVAFYRGADCCMLCFDVTNARSFENLESWRDEFLIQVGPRDPESFPFVVVGNKIDMEGKRVVSQKRAMEWCAAKGNIPYFETSAKKDINVEEAFKTVVRNAMDQESDTDFYNDFPDPIRIDADDQDSQASGGWEARILAQLEHREARVATMARVIQSYNQLAGKVGDYASHSREIEARSREMQGEHERLLENYERSGMSSGGSGGVRGNSLAQQRIAELEREVEGLKEERTVLYRTQGTNAQRLLDLSDKMRETDSRLRQQELEISDSHEALRRMTTKLGDVQGALKEKDGTIQIIQDEMNAMHLEINQLEKRNDELQAENDDLVKRWLKKMNEEAEKVNDVTHELELIKRKSAALSPRMGAAVFEDDHFFGAALSAPGHIRGGGSVVPRGAVGKIDARMEELHSIALSRDGQLLAVGGQSNAVKVFDAETGECIYTLTGCLKGINHVEISSDGSLVLAASSDHTARIWRLDTGRQWKSLTGHIGGVVTAKFNRDASRVFTYSQDRTVKVWDTQRGLCLKTLFTVSGCHDIDLLDSDGARIVTAHLDNSIRIWDTQTGRRLAEAAVHKEQVMSVWATRNGPPRVLTNSSDGTLKLVDARTLDVITVMSAPNYHPSRNWARASLSPDERFAIAGSLHGMLYVWDVASGDLIRELDIQKSHICDVLWSPDGQRVYSAEKSRYIMILQ</sequence>
<evidence type="ECO:0000256" key="6">
    <source>
        <dbReference type="ARBA" id="ARBA00023134"/>
    </source>
</evidence>
<feature type="domain" description="Autophagy-related protein 16" evidence="11">
    <location>
        <begin position="216"/>
        <end position="419"/>
    </location>
</feature>
<feature type="repeat" description="WD" evidence="9">
    <location>
        <begin position="475"/>
        <end position="516"/>
    </location>
</feature>
<dbReference type="SMART" id="SM00320">
    <property type="entry name" value="WD40"/>
    <property type="match status" value="7"/>
</dbReference>
<dbReference type="CDD" id="cd01862">
    <property type="entry name" value="Rab7"/>
    <property type="match status" value="1"/>
</dbReference>
<evidence type="ECO:0000313" key="13">
    <source>
        <dbReference type="Proteomes" id="UP001140074"/>
    </source>
</evidence>
<feature type="repeat" description="WD" evidence="9">
    <location>
        <begin position="616"/>
        <end position="642"/>
    </location>
</feature>
<dbReference type="Pfam" id="PF00400">
    <property type="entry name" value="WD40"/>
    <property type="match status" value="3"/>
</dbReference>
<dbReference type="CDD" id="cd00200">
    <property type="entry name" value="WD40"/>
    <property type="match status" value="1"/>
</dbReference>
<dbReference type="SMART" id="SM00173">
    <property type="entry name" value="RAS"/>
    <property type="match status" value="1"/>
</dbReference>
<dbReference type="InterPro" id="IPR001680">
    <property type="entry name" value="WD40_rpt"/>
</dbReference>
<dbReference type="InterPro" id="IPR036322">
    <property type="entry name" value="WD40_repeat_dom_sf"/>
</dbReference>
<dbReference type="EMBL" id="JANBUY010000007">
    <property type="protein sequence ID" value="KAJ2868118.1"/>
    <property type="molecule type" value="Genomic_DNA"/>
</dbReference>
<dbReference type="PROSITE" id="PS50082">
    <property type="entry name" value="WD_REPEATS_2"/>
    <property type="match status" value="4"/>
</dbReference>
<dbReference type="PRINTS" id="PR00320">
    <property type="entry name" value="GPROTEINBRPT"/>
</dbReference>
<keyword evidence="5" id="KW-0547">Nucleotide-binding</keyword>
<dbReference type="PANTHER" id="PTHR47981:SF20">
    <property type="entry name" value="RAS-RELATED PROTEIN RAB-7A"/>
    <property type="match status" value="1"/>
</dbReference>
<comment type="similarity">
    <text evidence="2">Belongs to the small GTPase superfamily. Rab family.</text>
</comment>
<keyword evidence="4" id="KW-0677">Repeat</keyword>
<feature type="coiled-coil region" evidence="10">
    <location>
        <begin position="372"/>
        <end position="431"/>
    </location>
</feature>
<dbReference type="InterPro" id="IPR015943">
    <property type="entry name" value="WD40/YVTN_repeat-like_dom_sf"/>
</dbReference>
<dbReference type="NCBIfam" id="TIGR00231">
    <property type="entry name" value="small_GTP"/>
    <property type="match status" value="1"/>
</dbReference>
<keyword evidence="7" id="KW-0449">Lipoprotein</keyword>
<dbReference type="PROSITE" id="PS51421">
    <property type="entry name" value="RAS"/>
    <property type="match status" value="1"/>
</dbReference>
<evidence type="ECO:0000256" key="2">
    <source>
        <dbReference type="ARBA" id="ARBA00006270"/>
    </source>
</evidence>
<keyword evidence="6" id="KW-0342">GTP-binding</keyword>
<dbReference type="PRINTS" id="PR00449">
    <property type="entry name" value="RASTRNSFRMNG"/>
</dbReference>
<protein>
    <recommendedName>
        <fullName evidence="11">Autophagy-related protein 16 domain-containing protein</fullName>
    </recommendedName>
</protein>
<evidence type="ECO:0000256" key="7">
    <source>
        <dbReference type="ARBA" id="ARBA00023288"/>
    </source>
</evidence>
<dbReference type="Proteomes" id="UP001140074">
    <property type="component" value="Unassembled WGS sequence"/>
</dbReference>
<evidence type="ECO:0000313" key="12">
    <source>
        <dbReference type="EMBL" id="KAJ2868118.1"/>
    </source>
</evidence>
<evidence type="ECO:0000256" key="5">
    <source>
        <dbReference type="ARBA" id="ARBA00022741"/>
    </source>
</evidence>
<evidence type="ECO:0000256" key="3">
    <source>
        <dbReference type="ARBA" id="ARBA00022574"/>
    </source>
</evidence>
<comment type="similarity">
    <text evidence="1">Belongs to the ATG16 family.</text>
</comment>
<comment type="caution">
    <text evidence="12">The sequence shown here is derived from an EMBL/GenBank/DDBJ whole genome shotgun (WGS) entry which is preliminary data.</text>
</comment>
<dbReference type="Gene3D" id="2.130.10.10">
    <property type="entry name" value="YVTN repeat-like/Quinoprotein amine dehydrogenase"/>
    <property type="match status" value="2"/>
</dbReference>
<keyword evidence="10" id="KW-0175">Coiled coil</keyword>
<dbReference type="PROSITE" id="PS51419">
    <property type="entry name" value="RAB"/>
    <property type="match status" value="1"/>
</dbReference>
<keyword evidence="13" id="KW-1185">Reference proteome</keyword>
<dbReference type="AlphaFoldDB" id="A0A9W8IMT4"/>
<dbReference type="PROSITE" id="PS51420">
    <property type="entry name" value="RHO"/>
    <property type="match status" value="1"/>
</dbReference>
<dbReference type="GO" id="GO:0005774">
    <property type="term" value="C:vacuolar membrane"/>
    <property type="evidence" value="ECO:0007669"/>
    <property type="project" value="UniProtKB-ARBA"/>
</dbReference>
<dbReference type="SMART" id="SM00174">
    <property type="entry name" value="RHO"/>
    <property type="match status" value="1"/>
</dbReference>
<evidence type="ECO:0000256" key="9">
    <source>
        <dbReference type="PROSITE-ProRule" id="PRU00221"/>
    </source>
</evidence>
<dbReference type="InterPro" id="IPR005225">
    <property type="entry name" value="Small_GTP-bd"/>
</dbReference>
<reference evidence="12" key="1">
    <citation type="submission" date="2022-07" db="EMBL/GenBank/DDBJ databases">
        <title>Phylogenomic reconstructions and comparative analyses of Kickxellomycotina fungi.</title>
        <authorList>
            <person name="Reynolds N.K."/>
            <person name="Stajich J.E."/>
            <person name="Barry K."/>
            <person name="Grigoriev I.V."/>
            <person name="Crous P."/>
            <person name="Smith M.E."/>
        </authorList>
    </citation>
    <scope>NUCLEOTIDE SEQUENCE</scope>
    <source>
        <strain evidence="12">RSA 476</strain>
    </source>
</reference>
<dbReference type="InterPro" id="IPR013923">
    <property type="entry name" value="Autophagy-rel_prot_16_dom"/>
</dbReference>
<dbReference type="GO" id="GO:0005525">
    <property type="term" value="F:GTP binding"/>
    <property type="evidence" value="ECO:0007669"/>
    <property type="project" value="UniProtKB-KW"/>
</dbReference>